<dbReference type="InterPro" id="IPR009574">
    <property type="entry name" value="DUF1189"/>
</dbReference>
<keyword evidence="1" id="KW-1133">Transmembrane helix</keyword>
<proteinExistence type="predicted"/>
<dbReference type="Proteomes" id="UP000230108">
    <property type="component" value="Unassembled WGS sequence"/>
</dbReference>
<comment type="caution">
    <text evidence="2">The sequence shown here is derived from an EMBL/GenBank/DDBJ whole genome shotgun (WGS) entry which is preliminary data.</text>
</comment>
<name>A0A2M7QD80_9BACT</name>
<evidence type="ECO:0008006" key="4">
    <source>
        <dbReference type="Google" id="ProtNLM"/>
    </source>
</evidence>
<feature type="transmembrane region" description="Helical" evidence="1">
    <location>
        <begin position="181"/>
        <end position="213"/>
    </location>
</feature>
<evidence type="ECO:0000313" key="3">
    <source>
        <dbReference type="Proteomes" id="UP000230108"/>
    </source>
</evidence>
<dbReference type="AlphaFoldDB" id="A0A2M7QD80"/>
<evidence type="ECO:0000256" key="1">
    <source>
        <dbReference type="SAM" id="Phobius"/>
    </source>
</evidence>
<keyword evidence="1" id="KW-0472">Membrane</keyword>
<sequence length="276" mass="31993">MKKVKAFFSVFLNSILPHEPYYSKILHLRFSQSLKYFFSILTIIYMILVIKGASYLRLDLLNTYRECVSRTIAKFPDNYNIYLSRGILSTNADRPFFVWLSCDKNHPTLFAVIDERGKIENFHSYQTKILVTGNDVAYGSGVFLWKRHLNTLSDPSTKYTKHNLSQLNSILFNVLDRYLPYAIIALVILAPLILAISGFMLVGLVSIFTALFYRLFNRKYHIKKIFQLGLHAATLPLLLFSCSFSLYLLYPITAILSFILFVIFHIAAVYEAHYRH</sequence>
<evidence type="ECO:0000313" key="2">
    <source>
        <dbReference type="EMBL" id="PIY68732.1"/>
    </source>
</evidence>
<accession>A0A2M7QD80</accession>
<dbReference type="EMBL" id="PFLF01000092">
    <property type="protein sequence ID" value="PIY68732.1"/>
    <property type="molecule type" value="Genomic_DNA"/>
</dbReference>
<dbReference type="Pfam" id="PF06691">
    <property type="entry name" value="DUF1189"/>
    <property type="match status" value="1"/>
</dbReference>
<reference evidence="3" key="1">
    <citation type="submission" date="2017-09" db="EMBL/GenBank/DDBJ databases">
        <title>Depth-based differentiation of microbial function through sediment-hosted aquifers and enrichment of novel symbionts in the deep terrestrial subsurface.</title>
        <authorList>
            <person name="Probst A.J."/>
            <person name="Ladd B."/>
            <person name="Jarett J.K."/>
            <person name="Geller-Mcgrath D.E."/>
            <person name="Sieber C.M.K."/>
            <person name="Emerson J.B."/>
            <person name="Anantharaman K."/>
            <person name="Thomas B.C."/>
            <person name="Malmstrom R."/>
            <person name="Stieglmeier M."/>
            <person name="Klingl A."/>
            <person name="Woyke T."/>
            <person name="Ryan C.M."/>
            <person name="Banfield J.F."/>
        </authorList>
    </citation>
    <scope>NUCLEOTIDE SEQUENCE [LARGE SCALE GENOMIC DNA]</scope>
</reference>
<feature type="transmembrane region" description="Helical" evidence="1">
    <location>
        <begin position="225"/>
        <end position="246"/>
    </location>
</feature>
<protein>
    <recommendedName>
        <fullName evidence="4">DUF1189 domain-containing protein</fullName>
    </recommendedName>
</protein>
<keyword evidence="1" id="KW-0812">Transmembrane</keyword>
<feature type="transmembrane region" description="Helical" evidence="1">
    <location>
        <begin position="36"/>
        <end position="56"/>
    </location>
</feature>
<organism evidence="2 3">
    <name type="scientific">Candidatus Roizmanbacteria bacterium CG_4_10_14_0_8_um_filter_39_9</name>
    <dbReference type="NCBI Taxonomy" id="1974829"/>
    <lineage>
        <taxon>Bacteria</taxon>
        <taxon>Candidatus Roizmaniibacteriota</taxon>
    </lineage>
</organism>
<feature type="transmembrane region" description="Helical" evidence="1">
    <location>
        <begin position="252"/>
        <end position="270"/>
    </location>
</feature>
<gene>
    <name evidence="2" type="ORF">COY90_04250</name>
</gene>